<organism evidence="1 2">
    <name type="scientific">Daphnia magna</name>
    <dbReference type="NCBI Taxonomy" id="35525"/>
    <lineage>
        <taxon>Eukaryota</taxon>
        <taxon>Metazoa</taxon>
        <taxon>Ecdysozoa</taxon>
        <taxon>Arthropoda</taxon>
        <taxon>Crustacea</taxon>
        <taxon>Branchiopoda</taxon>
        <taxon>Diplostraca</taxon>
        <taxon>Cladocera</taxon>
        <taxon>Anomopoda</taxon>
        <taxon>Daphniidae</taxon>
        <taxon>Daphnia</taxon>
    </lineage>
</organism>
<reference evidence="1 2" key="1">
    <citation type="journal article" date="2023" name="Nucleic Acids Res.">
        <title>The hologenome of Daphnia magna reveals possible DNA methylation and microbiome-mediated evolution of the host genome.</title>
        <authorList>
            <person name="Chaturvedi A."/>
            <person name="Li X."/>
            <person name="Dhandapani V."/>
            <person name="Marshall H."/>
            <person name="Kissane S."/>
            <person name="Cuenca-Cambronero M."/>
            <person name="Asole G."/>
            <person name="Calvet F."/>
            <person name="Ruiz-Romero M."/>
            <person name="Marangio P."/>
            <person name="Guigo R."/>
            <person name="Rago D."/>
            <person name="Mirbahai L."/>
            <person name="Eastwood N."/>
            <person name="Colbourne J.K."/>
            <person name="Zhou J."/>
            <person name="Mallon E."/>
            <person name="Orsini L."/>
        </authorList>
    </citation>
    <scope>NUCLEOTIDE SEQUENCE [LARGE SCALE GENOMIC DNA]</scope>
    <source>
        <strain evidence="1">LRV0_1</strain>
    </source>
</reference>
<gene>
    <name evidence="1" type="ORF">OUZ56_028314</name>
</gene>
<name>A0ABR0B3L3_9CRUS</name>
<keyword evidence="2" id="KW-1185">Reference proteome</keyword>
<accession>A0ABR0B3L3</accession>
<protein>
    <submittedName>
        <fullName evidence="1">Uncharacterized protein</fullName>
    </submittedName>
</protein>
<comment type="caution">
    <text evidence="1">The sequence shown here is derived from an EMBL/GenBank/DDBJ whole genome shotgun (WGS) entry which is preliminary data.</text>
</comment>
<evidence type="ECO:0000313" key="2">
    <source>
        <dbReference type="Proteomes" id="UP001234178"/>
    </source>
</evidence>
<sequence>MDCVPICFINSPTFQGLRGVAAFFFIQRQWQQCIREQSKGIRSSPTQHPERGLLACFPQSQFV</sequence>
<dbReference type="Proteomes" id="UP001234178">
    <property type="component" value="Unassembled WGS sequence"/>
</dbReference>
<dbReference type="EMBL" id="JAOYFB010000040">
    <property type="protein sequence ID" value="KAK4036251.1"/>
    <property type="molecule type" value="Genomic_DNA"/>
</dbReference>
<proteinExistence type="predicted"/>
<evidence type="ECO:0000313" key="1">
    <source>
        <dbReference type="EMBL" id="KAK4036251.1"/>
    </source>
</evidence>